<dbReference type="Pfam" id="PF17910">
    <property type="entry name" value="FeoB_Cyto"/>
    <property type="match status" value="1"/>
</dbReference>
<keyword evidence="8 16" id="KW-1133">Transmembrane helix</keyword>
<feature type="domain" description="FeoB-type G" evidence="17">
    <location>
        <begin position="4"/>
        <end position="166"/>
    </location>
</feature>
<feature type="transmembrane region" description="Helical" evidence="16">
    <location>
        <begin position="523"/>
        <end position="542"/>
    </location>
</feature>
<evidence type="ECO:0000256" key="10">
    <source>
        <dbReference type="ARBA" id="ARBA00023065"/>
    </source>
</evidence>
<dbReference type="InterPro" id="IPR003373">
    <property type="entry name" value="Fe2_transport_prot-B"/>
</dbReference>
<dbReference type="GO" id="GO:0005886">
    <property type="term" value="C:plasma membrane"/>
    <property type="evidence" value="ECO:0007669"/>
    <property type="project" value="UniProtKB-SubCell"/>
</dbReference>
<dbReference type="InterPro" id="IPR050860">
    <property type="entry name" value="FeoB_GTPase"/>
</dbReference>
<feature type="transmembrane region" description="Helical" evidence="16">
    <location>
        <begin position="680"/>
        <end position="703"/>
    </location>
</feature>
<evidence type="ECO:0000256" key="7">
    <source>
        <dbReference type="ARBA" id="ARBA00022741"/>
    </source>
</evidence>
<keyword evidence="19" id="KW-1185">Reference proteome</keyword>
<dbReference type="PROSITE" id="PS51711">
    <property type="entry name" value="G_FEOB"/>
    <property type="match status" value="1"/>
</dbReference>
<evidence type="ECO:0000256" key="14">
    <source>
        <dbReference type="PIRSR" id="PIRSR603373-1"/>
    </source>
</evidence>
<dbReference type="SUPFAM" id="SSF52540">
    <property type="entry name" value="P-loop containing nucleoside triphosphate hydrolases"/>
    <property type="match status" value="1"/>
</dbReference>
<keyword evidence="4 16" id="KW-0410">Iron transport</keyword>
<keyword evidence="10" id="KW-0406">Ion transport</keyword>
<protein>
    <recommendedName>
        <fullName evidence="13 16">Ferrous iron transport protein B</fullName>
    </recommendedName>
</protein>
<evidence type="ECO:0000256" key="16">
    <source>
        <dbReference type="RuleBase" id="RU362098"/>
    </source>
</evidence>
<feature type="binding site" evidence="15">
    <location>
        <position position="25"/>
    </location>
    <ligand>
        <name>Mg(2+)</name>
        <dbReference type="ChEBI" id="CHEBI:18420"/>
        <label>2</label>
    </ligand>
</feature>
<keyword evidence="2 16" id="KW-0813">Transport</keyword>
<evidence type="ECO:0000256" key="4">
    <source>
        <dbReference type="ARBA" id="ARBA00022496"/>
    </source>
</evidence>
<keyword evidence="7 14" id="KW-0547">Nucleotide-binding</keyword>
<dbReference type="CDD" id="cd01879">
    <property type="entry name" value="FeoB"/>
    <property type="match status" value="1"/>
</dbReference>
<gene>
    <name evidence="18" type="primary">feoB</name>
    <name evidence="18" type="ORF">G4V39_07940</name>
</gene>
<feature type="binding site" evidence="15">
    <location>
        <position position="22"/>
    </location>
    <ligand>
        <name>Mg(2+)</name>
        <dbReference type="ChEBI" id="CHEBI:18420"/>
        <label>1</label>
    </ligand>
</feature>
<evidence type="ECO:0000256" key="5">
    <source>
        <dbReference type="ARBA" id="ARBA00022519"/>
    </source>
</evidence>
<evidence type="ECO:0000256" key="3">
    <source>
        <dbReference type="ARBA" id="ARBA00022475"/>
    </source>
</evidence>
<keyword evidence="15" id="KW-0479">Metal-binding</keyword>
<comment type="similarity">
    <text evidence="16">Belongs to the TRAFAC class TrmE-Era-EngA-EngB-Septin-like GTPase superfamily. FeoB GTPase (TC 9.A.8) family.</text>
</comment>
<dbReference type="NCBIfam" id="TIGR00437">
    <property type="entry name" value="feoB"/>
    <property type="match status" value="1"/>
</dbReference>
<evidence type="ECO:0000313" key="19">
    <source>
        <dbReference type="Proteomes" id="UP000502179"/>
    </source>
</evidence>
<evidence type="ECO:0000256" key="13">
    <source>
        <dbReference type="NCBIfam" id="TIGR00437"/>
    </source>
</evidence>
<feature type="binding site" evidence="15">
    <location>
        <position position="26"/>
    </location>
    <ligand>
        <name>Mg(2+)</name>
        <dbReference type="ChEBI" id="CHEBI:18420"/>
        <label>2</label>
    </ligand>
</feature>
<keyword evidence="5" id="KW-0997">Cell inner membrane</keyword>
<evidence type="ECO:0000256" key="12">
    <source>
        <dbReference type="ARBA" id="ARBA00023136"/>
    </source>
</evidence>
<comment type="subcellular location">
    <subcellularLocation>
        <location evidence="1 16">Cell inner membrane</location>
        <topology evidence="1 16">Multi-pass membrane protein</topology>
    </subcellularLocation>
</comment>
<keyword evidence="9 16" id="KW-0408">Iron</keyword>
<evidence type="ECO:0000313" key="18">
    <source>
        <dbReference type="EMBL" id="QIJ72204.1"/>
    </source>
</evidence>
<dbReference type="EMBL" id="CP048877">
    <property type="protein sequence ID" value="QIJ72204.1"/>
    <property type="molecule type" value="Genomic_DNA"/>
</dbReference>
<evidence type="ECO:0000256" key="6">
    <source>
        <dbReference type="ARBA" id="ARBA00022692"/>
    </source>
</evidence>
<dbReference type="GO" id="GO:0005525">
    <property type="term" value="F:GTP binding"/>
    <property type="evidence" value="ECO:0007669"/>
    <property type="project" value="UniProtKB-KW"/>
</dbReference>
<dbReference type="PANTHER" id="PTHR43185">
    <property type="entry name" value="FERROUS IRON TRANSPORT PROTEIN B"/>
    <property type="match status" value="1"/>
</dbReference>
<comment type="caution">
    <text evidence="16">Lacks conserved residue(s) required for the propagation of feature annotation.</text>
</comment>
<feature type="transmembrane region" description="Helical" evidence="16">
    <location>
        <begin position="715"/>
        <end position="738"/>
    </location>
</feature>
<dbReference type="PRINTS" id="PR00326">
    <property type="entry name" value="GTP1OBG"/>
</dbReference>
<evidence type="ECO:0000256" key="15">
    <source>
        <dbReference type="PIRSR" id="PIRSR603373-2"/>
    </source>
</evidence>
<dbReference type="Gene3D" id="3.40.50.300">
    <property type="entry name" value="P-loop containing nucleotide triphosphate hydrolases"/>
    <property type="match status" value="1"/>
</dbReference>
<proteinExistence type="inferred from homology"/>
<dbReference type="InterPro" id="IPR011642">
    <property type="entry name" value="Gate_dom"/>
</dbReference>
<evidence type="ECO:0000256" key="8">
    <source>
        <dbReference type="ARBA" id="ARBA00022989"/>
    </source>
</evidence>
<dbReference type="AlphaFoldDB" id="A0A6G7PWZ1"/>
<feature type="transmembrane region" description="Helical" evidence="16">
    <location>
        <begin position="290"/>
        <end position="312"/>
    </location>
</feature>
<dbReference type="RefSeq" id="WP_166032422.1">
    <property type="nucleotide sequence ID" value="NZ_CP048877.1"/>
</dbReference>
<dbReference type="KEGG" id="tav:G4V39_07940"/>
<feature type="binding site" evidence="14">
    <location>
        <begin position="36"/>
        <end position="40"/>
    </location>
    <ligand>
        <name>GTP</name>
        <dbReference type="ChEBI" id="CHEBI:37565"/>
        <label>1</label>
    </ligand>
</feature>
<dbReference type="Pfam" id="PF02421">
    <property type="entry name" value="FeoB_N"/>
    <property type="match status" value="1"/>
</dbReference>
<reference evidence="18 19" key="1">
    <citation type="submission" date="2020-02" db="EMBL/GenBank/DDBJ databases">
        <title>Genome analysis of Thermosulfuriphilus ammonigenes ST65T, an anaerobic thermophilic chemolithoautotrophic bacterium isolated from a deep-sea hydrothermal vent.</title>
        <authorList>
            <person name="Slobodkina G."/>
            <person name="Allioux M."/>
            <person name="Merkel A."/>
            <person name="Alain K."/>
            <person name="Jebbar M."/>
            <person name="Slobodkin A."/>
        </authorList>
    </citation>
    <scope>NUCLEOTIDE SEQUENCE [LARGE SCALE GENOMIC DNA]</scope>
    <source>
        <strain evidence="18 19">ST65</strain>
    </source>
</reference>
<dbReference type="InterPro" id="IPR041069">
    <property type="entry name" value="FeoB_Cyto"/>
</dbReference>
<dbReference type="FunFam" id="3.40.50.300:FF:000426">
    <property type="entry name" value="Ferrous iron transport protein B"/>
    <property type="match status" value="1"/>
</dbReference>
<dbReference type="Pfam" id="PF07664">
    <property type="entry name" value="FeoB_C"/>
    <property type="match status" value="1"/>
</dbReference>
<dbReference type="Gene3D" id="1.10.287.1770">
    <property type="match status" value="1"/>
</dbReference>
<dbReference type="GO" id="GO:0046872">
    <property type="term" value="F:metal ion binding"/>
    <property type="evidence" value="ECO:0007669"/>
    <property type="project" value="UniProtKB-KW"/>
</dbReference>
<feature type="transmembrane region" description="Helical" evidence="16">
    <location>
        <begin position="346"/>
        <end position="370"/>
    </location>
</feature>
<evidence type="ECO:0000259" key="17">
    <source>
        <dbReference type="PROSITE" id="PS51711"/>
    </source>
</evidence>
<feature type="binding site" evidence="14">
    <location>
        <begin position="117"/>
        <end position="120"/>
    </location>
    <ligand>
        <name>GTP</name>
        <dbReference type="ChEBI" id="CHEBI:37565"/>
        <label>1</label>
    </ligand>
</feature>
<sequence length="744" mass="82643">MLDEIKIALAGNPNSGKTTIFNNLTGARQKVGNYPGVTVERKEGILELEGERLRIIDLPGTYSLTAYSLEELIARQVLIEEKPQIVVNIVDASNLERNLYLTLQLLELGIPVVVVLNMMDIVRKRGYHLSPQVLSKELGVPVVSTVGHRKEGMKDLLQTIKGVLKGEIKAYGLKRRFPAPIEEAIDHLQRSLAGRGLPAEPRWLAIKALEGDVEVLRLLREKAGLNGELEDILHEAIKILEEKCGADPESLLADARYQAISDLVSRSLKRPKTETVSLSDRIDQVLCHRFWGLPIFLVFMWFMFQAVFSWSAPFTEALEGFFSWLGGRVEASLPSGHLRSLLVDGIIGGVGGVLVFLPQIIILFLFIALFEDTGYMARAAFIMDRALSPLGLHGKSFVPLLSAFGCNIPGIMAARTLENQRLRLLTILAAPFMSCTARLPIYILFIAAFIPQREFLGGLVNLQGLVLFGIYLLGILAAVITVLIFSRTVLAGEKPPFVMEMPPYRIPTLQTLFLHMWNRAVLYLRKAGTIILAISVLMWLLFTFPSNPTLEKNYASLKEEAAQRFLTETSLTPEEVAGLDLSRAENESLARAYSAYQARISEIERQQAAERLEKSYAGRLGQLIEPLIRPLGFDWRVGVALTSAFAAKEVFVATMGQIYSLGEVGEDNPSLIDSIRKDPMFSPLTGVGVMIFSLLMLPCMAALSVIKMETASWKWPLVVVLWNMSLAWLATFFGVRLLGPLFYS</sequence>
<dbReference type="InterPro" id="IPR030389">
    <property type="entry name" value="G_FEOB_dom"/>
</dbReference>
<dbReference type="InterPro" id="IPR011640">
    <property type="entry name" value="Fe2_transport_prot_B_C"/>
</dbReference>
<evidence type="ECO:0000256" key="2">
    <source>
        <dbReference type="ARBA" id="ARBA00022448"/>
    </source>
</evidence>
<dbReference type="GO" id="GO:0015093">
    <property type="term" value="F:ferrous iron transmembrane transporter activity"/>
    <property type="evidence" value="ECO:0007669"/>
    <property type="project" value="UniProtKB-UniRule"/>
</dbReference>
<dbReference type="NCBIfam" id="TIGR00231">
    <property type="entry name" value="small_GTP"/>
    <property type="match status" value="1"/>
</dbReference>
<keyword evidence="12 16" id="KW-0472">Membrane</keyword>
<feature type="binding site" evidence="14">
    <location>
        <begin position="146"/>
        <end position="148"/>
    </location>
    <ligand>
        <name>GTP</name>
        <dbReference type="ChEBI" id="CHEBI:37565"/>
        <label>1</label>
    </ligand>
</feature>
<dbReference type="InterPro" id="IPR027417">
    <property type="entry name" value="P-loop_NTPase"/>
</dbReference>
<evidence type="ECO:0000256" key="1">
    <source>
        <dbReference type="ARBA" id="ARBA00004429"/>
    </source>
</evidence>
<organism evidence="18 19">
    <name type="scientific">Thermosulfuriphilus ammonigenes</name>
    <dbReference type="NCBI Taxonomy" id="1936021"/>
    <lineage>
        <taxon>Bacteria</taxon>
        <taxon>Pseudomonadati</taxon>
        <taxon>Thermodesulfobacteriota</taxon>
        <taxon>Thermodesulfobacteria</taxon>
        <taxon>Thermodesulfobacteriales</taxon>
        <taxon>Thermodesulfobacteriaceae</taxon>
        <taxon>Thermosulfuriphilus</taxon>
    </lineage>
</organism>
<dbReference type="Proteomes" id="UP000502179">
    <property type="component" value="Chromosome"/>
</dbReference>
<keyword evidence="15" id="KW-0460">Magnesium</keyword>
<feature type="transmembrane region" description="Helical" evidence="16">
    <location>
        <begin position="424"/>
        <end position="450"/>
    </location>
</feature>
<accession>A0A6G7PWZ1</accession>
<feature type="binding site" evidence="14">
    <location>
        <begin position="57"/>
        <end position="60"/>
    </location>
    <ligand>
        <name>GTP</name>
        <dbReference type="ChEBI" id="CHEBI:37565"/>
        <label>1</label>
    </ligand>
</feature>
<dbReference type="InterPro" id="IPR005225">
    <property type="entry name" value="Small_GTP-bd"/>
</dbReference>
<keyword evidence="6 16" id="KW-0812">Transmembrane</keyword>
<keyword evidence="3" id="KW-1003">Cell membrane</keyword>
<feature type="binding site" evidence="14">
    <location>
        <begin position="11"/>
        <end position="18"/>
    </location>
    <ligand>
        <name>GTP</name>
        <dbReference type="ChEBI" id="CHEBI:37565"/>
        <label>1</label>
    </ligand>
</feature>
<dbReference type="InterPro" id="IPR006073">
    <property type="entry name" value="GTP-bd"/>
</dbReference>
<evidence type="ECO:0000256" key="11">
    <source>
        <dbReference type="ARBA" id="ARBA00023134"/>
    </source>
</evidence>
<feature type="transmembrane region" description="Helical" evidence="16">
    <location>
        <begin position="462"/>
        <end position="485"/>
    </location>
</feature>
<keyword evidence="11 14" id="KW-0342">GTP-binding</keyword>
<dbReference type="Pfam" id="PF07670">
    <property type="entry name" value="Gate"/>
    <property type="match status" value="2"/>
</dbReference>
<comment type="function">
    <text evidence="16">Probable transporter of a GTP-driven Fe(2+) uptake system.</text>
</comment>
<dbReference type="PANTHER" id="PTHR43185:SF1">
    <property type="entry name" value="FE(2+) TRANSPORTER FEOB"/>
    <property type="match status" value="1"/>
</dbReference>
<evidence type="ECO:0000256" key="9">
    <source>
        <dbReference type="ARBA" id="ARBA00023004"/>
    </source>
</evidence>
<name>A0A6G7PWZ1_9BACT</name>